<reference evidence="2" key="1">
    <citation type="submission" date="2017-04" db="EMBL/GenBank/DDBJ databases">
        <authorList>
            <person name="Varghese N."/>
            <person name="Submissions S."/>
        </authorList>
    </citation>
    <scope>NUCLEOTIDE SEQUENCE [LARGE SCALE GENOMIC DNA]</scope>
    <source>
        <strain evidence="2">DSM 16512</strain>
    </source>
</reference>
<organism evidence="1 2">
    <name type="scientific">Nitratiruptor tergarcus DSM 16512</name>
    <dbReference type="NCBI Taxonomy" id="1069081"/>
    <lineage>
        <taxon>Bacteria</taxon>
        <taxon>Pseudomonadati</taxon>
        <taxon>Campylobacterota</taxon>
        <taxon>Epsilonproteobacteria</taxon>
        <taxon>Nautiliales</taxon>
        <taxon>Nitratiruptoraceae</taxon>
        <taxon>Nitratiruptor</taxon>
    </lineage>
</organism>
<gene>
    <name evidence="1" type="ORF">SAMN05660197_0420</name>
</gene>
<accession>A0A1W1WQY7</accession>
<evidence type="ECO:0000313" key="2">
    <source>
        <dbReference type="Proteomes" id="UP000192602"/>
    </source>
</evidence>
<name>A0A1W1WQY7_9BACT</name>
<proteinExistence type="predicted"/>
<dbReference type="AlphaFoldDB" id="A0A1W1WQY7"/>
<evidence type="ECO:0000313" key="1">
    <source>
        <dbReference type="EMBL" id="SMC08656.1"/>
    </source>
</evidence>
<sequence length="113" mass="13332">MVRKIVLILFPLLIVADIVCQQENERITCTYFIQRSDNAHGLTVEFHWYSPKGDDDRIKRFKVPPFYGSVYDYRFVPGREEGRWRVVVRELETNKSATTFFDLNGSSEEFFAD</sequence>
<keyword evidence="2" id="KW-1185">Reference proteome</keyword>
<dbReference type="RefSeq" id="WP_084274929.1">
    <property type="nucleotide sequence ID" value="NZ_AP026671.1"/>
</dbReference>
<evidence type="ECO:0008006" key="3">
    <source>
        <dbReference type="Google" id="ProtNLM"/>
    </source>
</evidence>
<dbReference type="Proteomes" id="UP000192602">
    <property type="component" value="Unassembled WGS sequence"/>
</dbReference>
<dbReference type="STRING" id="1069081.SAMN05660197_0420"/>
<dbReference type="EMBL" id="FWWZ01000001">
    <property type="protein sequence ID" value="SMC08656.1"/>
    <property type="molecule type" value="Genomic_DNA"/>
</dbReference>
<protein>
    <recommendedName>
        <fullName evidence="3">DUF2914 domain-containing protein</fullName>
    </recommendedName>
</protein>